<dbReference type="InterPro" id="IPR002083">
    <property type="entry name" value="MATH/TRAF_dom"/>
</dbReference>
<dbReference type="AlphaFoldDB" id="A0A4Y2D7N3"/>
<dbReference type="Gene3D" id="3.30.710.10">
    <property type="entry name" value="Potassium Channel Kv1.1, Chain A"/>
    <property type="match status" value="1"/>
</dbReference>
<name>A0A4Y2D7N3_ARAVE</name>
<keyword evidence="4" id="KW-1185">Reference proteome</keyword>
<protein>
    <submittedName>
        <fullName evidence="3">TD and POZ domain-containing protein 4</fullName>
    </submittedName>
</protein>
<dbReference type="InterPro" id="IPR008974">
    <property type="entry name" value="TRAF-like"/>
</dbReference>
<evidence type="ECO:0000259" key="1">
    <source>
        <dbReference type="PROSITE" id="PS50097"/>
    </source>
</evidence>
<organism evidence="3 4">
    <name type="scientific">Araneus ventricosus</name>
    <name type="common">Orbweaver spider</name>
    <name type="synonym">Epeira ventricosa</name>
    <dbReference type="NCBI Taxonomy" id="182803"/>
    <lineage>
        <taxon>Eukaryota</taxon>
        <taxon>Metazoa</taxon>
        <taxon>Ecdysozoa</taxon>
        <taxon>Arthropoda</taxon>
        <taxon>Chelicerata</taxon>
        <taxon>Arachnida</taxon>
        <taxon>Araneae</taxon>
        <taxon>Araneomorphae</taxon>
        <taxon>Entelegynae</taxon>
        <taxon>Araneoidea</taxon>
        <taxon>Araneidae</taxon>
        <taxon>Araneus</taxon>
    </lineage>
</organism>
<evidence type="ECO:0000259" key="2">
    <source>
        <dbReference type="PROSITE" id="PS50144"/>
    </source>
</evidence>
<feature type="domain" description="MATH" evidence="2">
    <location>
        <begin position="10"/>
        <end position="140"/>
    </location>
</feature>
<dbReference type="Gene3D" id="1.25.40.420">
    <property type="match status" value="1"/>
</dbReference>
<dbReference type="SUPFAM" id="SSF54695">
    <property type="entry name" value="POZ domain"/>
    <property type="match status" value="1"/>
</dbReference>
<dbReference type="Gene3D" id="2.60.210.10">
    <property type="entry name" value="Apoptosis, Tumor Necrosis Factor Receptor Associated Protein 2, Chain A"/>
    <property type="match status" value="1"/>
</dbReference>
<dbReference type="PROSITE" id="PS50144">
    <property type="entry name" value="MATH"/>
    <property type="match status" value="1"/>
</dbReference>
<dbReference type="Pfam" id="PF00651">
    <property type="entry name" value="BTB"/>
    <property type="match status" value="1"/>
</dbReference>
<dbReference type="Proteomes" id="UP000499080">
    <property type="component" value="Unassembled WGS sequence"/>
</dbReference>
<accession>A0A4Y2D7N3</accession>
<feature type="domain" description="BTB" evidence="1">
    <location>
        <begin position="344"/>
        <end position="411"/>
    </location>
</feature>
<proteinExistence type="predicted"/>
<dbReference type="SMART" id="SM00225">
    <property type="entry name" value="BTB"/>
    <property type="match status" value="1"/>
</dbReference>
<evidence type="ECO:0000313" key="3">
    <source>
        <dbReference type="EMBL" id="GBM11964.1"/>
    </source>
</evidence>
<dbReference type="EMBL" id="BGPR01000306">
    <property type="protein sequence ID" value="GBM11964.1"/>
    <property type="molecule type" value="Genomic_DNA"/>
</dbReference>
<dbReference type="InterPro" id="IPR000210">
    <property type="entry name" value="BTB/POZ_dom"/>
</dbReference>
<dbReference type="GO" id="GO:0030163">
    <property type="term" value="P:protein catabolic process"/>
    <property type="evidence" value="ECO:0007669"/>
    <property type="project" value="UniProtKB-ARBA"/>
</dbReference>
<dbReference type="OrthoDB" id="6359816at2759"/>
<dbReference type="SUPFAM" id="SSF49599">
    <property type="entry name" value="TRAF domain-like"/>
    <property type="match status" value="1"/>
</dbReference>
<evidence type="ECO:0000313" key="4">
    <source>
        <dbReference type="Proteomes" id="UP000499080"/>
    </source>
</evidence>
<dbReference type="PANTHER" id="PTHR24413">
    <property type="entry name" value="SPECKLE-TYPE POZ PROTEIN"/>
    <property type="match status" value="1"/>
</dbReference>
<sequence length="503" mass="58319">MACKDSGKKCFTFIWKIENASYCLQKKSERIKSSAFVVDELEETKWKLWLYPRGDKHGNYISYYLNREEDSKGASSIKILYQLAFISKNASVPESSDVVEDTFSKDDGFGYDKFVKRENVFLTKNSKFLPQDTLTAVCRIWKSVGELTQDVYVFARTRIGIEKRFFEWKLDKFSRLDSEEKRTYIIKSLASGRHLMFLNMFVTGGQTFEEKVHFEFILQDQTIKFSTVRLFLIDASGNRVKCNREEFWFNNLAKYKQISFLYTRKQLMADKSLYLPDDTLSLQWEWVFSRGIVLEEIEAVQHACTSFESDFSDSTKGMNNDKMVPLSHTLNNNLKSLYDEQFFCDIKLKTRTSIFPAHKVILSASSSVFKAMFLSDMKEKNSDCIDMQDLSDDTVRRMLLFTYTTRVEDLSWESASLLYVAADKYAILSLMNICSSYLKDNLSPSNACDILLLSDFHVDGDLKYAVQMYILKHGKQITNSNEWKVLLQTNAKLAAETLCLVLK</sequence>
<reference evidence="3 4" key="1">
    <citation type="journal article" date="2019" name="Sci. Rep.">
        <title>Orb-weaving spider Araneus ventricosus genome elucidates the spidroin gene catalogue.</title>
        <authorList>
            <person name="Kono N."/>
            <person name="Nakamura H."/>
            <person name="Ohtoshi R."/>
            <person name="Moran D.A.P."/>
            <person name="Shinohara A."/>
            <person name="Yoshida Y."/>
            <person name="Fujiwara M."/>
            <person name="Mori M."/>
            <person name="Tomita M."/>
            <person name="Arakawa K."/>
        </authorList>
    </citation>
    <scope>NUCLEOTIDE SEQUENCE [LARGE SCALE GENOMIC DNA]</scope>
</reference>
<comment type="caution">
    <text evidence="3">The sequence shown here is derived from an EMBL/GenBank/DDBJ whole genome shotgun (WGS) entry which is preliminary data.</text>
</comment>
<dbReference type="Pfam" id="PF22486">
    <property type="entry name" value="MATH_2"/>
    <property type="match status" value="1"/>
</dbReference>
<dbReference type="CDD" id="cd00121">
    <property type="entry name" value="MATH"/>
    <property type="match status" value="1"/>
</dbReference>
<gene>
    <name evidence="3" type="primary">Tdpoz4_26</name>
    <name evidence="3" type="ORF">AVEN_209652_1</name>
</gene>
<dbReference type="CDD" id="cd18186">
    <property type="entry name" value="BTB_POZ_ZBTB_KLHL-like"/>
    <property type="match status" value="1"/>
</dbReference>
<dbReference type="InterPro" id="IPR011333">
    <property type="entry name" value="SKP1/BTB/POZ_sf"/>
</dbReference>
<dbReference type="PROSITE" id="PS50097">
    <property type="entry name" value="BTB"/>
    <property type="match status" value="1"/>
</dbReference>